<comment type="function">
    <text evidence="4">Catalyzes ATP-dependent phosphorylation of adenosylcobinamide and addition of GMP to adenosylcobinamide phosphate.</text>
</comment>
<feature type="binding site" evidence="19">
    <location>
        <begin position="7"/>
        <end position="14"/>
    </location>
    <ligand>
        <name>GTP</name>
        <dbReference type="ChEBI" id="CHEBI:37565"/>
    </ligand>
</feature>
<dbReference type="SUPFAM" id="SSF52540">
    <property type="entry name" value="P-loop containing nucleoside triphosphate hydrolases"/>
    <property type="match status" value="1"/>
</dbReference>
<dbReference type="GO" id="GO:0005525">
    <property type="term" value="F:GTP binding"/>
    <property type="evidence" value="ECO:0007669"/>
    <property type="project" value="UniProtKB-KW"/>
</dbReference>
<evidence type="ECO:0000256" key="6">
    <source>
        <dbReference type="ARBA" id="ARBA00005159"/>
    </source>
</evidence>
<dbReference type="GeneID" id="41356938"/>
<comment type="similarity">
    <text evidence="7">Belongs to the CobU/CobP family.</text>
</comment>
<dbReference type="PIRSF" id="PIRSF006135">
    <property type="entry name" value="CobU"/>
    <property type="match status" value="1"/>
</dbReference>
<dbReference type="GO" id="GO:0008820">
    <property type="term" value="F:cobinamide phosphate guanylyltransferase activity"/>
    <property type="evidence" value="ECO:0007669"/>
    <property type="project" value="UniProtKB-EC"/>
</dbReference>
<dbReference type="PANTHER" id="PTHR34848">
    <property type="match status" value="1"/>
</dbReference>
<evidence type="ECO:0000256" key="17">
    <source>
        <dbReference type="ARBA" id="ARBA00030571"/>
    </source>
</evidence>
<evidence type="ECO:0000313" key="20">
    <source>
        <dbReference type="EMBL" id="CUQ74757.1"/>
    </source>
</evidence>
<feature type="active site" description="GMP-histidine intermediate" evidence="18">
    <location>
        <position position="50"/>
    </location>
</feature>
<evidence type="ECO:0000313" key="21">
    <source>
        <dbReference type="Proteomes" id="UP000095621"/>
    </source>
</evidence>
<evidence type="ECO:0000256" key="2">
    <source>
        <dbReference type="ARBA" id="ARBA00000711"/>
    </source>
</evidence>
<keyword evidence="14" id="KW-0067">ATP-binding</keyword>
<comment type="pathway">
    <text evidence="6">Cofactor biosynthesis; adenosylcobalamin biosynthesis; adenosylcobalamin from cob(II)yrinate a,c-diamide: step 5/7.</text>
</comment>
<evidence type="ECO:0000256" key="8">
    <source>
        <dbReference type="ARBA" id="ARBA00012016"/>
    </source>
</evidence>
<dbReference type="InterPro" id="IPR003203">
    <property type="entry name" value="CobU/CobP"/>
</dbReference>
<accession>A0A174YMQ3</accession>
<comment type="catalytic activity">
    <reaction evidence="2">
        <text>adenosylcob(III)inamide phosphate + GTP + H(+) = adenosylcob(III)inamide-GDP + diphosphate</text>
        <dbReference type="Rhea" id="RHEA:22712"/>
        <dbReference type="ChEBI" id="CHEBI:15378"/>
        <dbReference type="ChEBI" id="CHEBI:33019"/>
        <dbReference type="ChEBI" id="CHEBI:37565"/>
        <dbReference type="ChEBI" id="CHEBI:58502"/>
        <dbReference type="ChEBI" id="CHEBI:60487"/>
        <dbReference type="EC" id="2.7.7.62"/>
    </reaction>
</comment>
<dbReference type="GO" id="GO:0043752">
    <property type="term" value="F:adenosylcobinamide kinase activity"/>
    <property type="evidence" value="ECO:0007669"/>
    <property type="project" value="UniProtKB-EC"/>
</dbReference>
<name>A0A174YMQ3_9FIRM</name>
<dbReference type="UniPathway" id="UPA00148">
    <property type="reaction ID" value="UER00236"/>
</dbReference>
<dbReference type="Proteomes" id="UP000095621">
    <property type="component" value="Unassembled WGS sequence"/>
</dbReference>
<evidence type="ECO:0000256" key="11">
    <source>
        <dbReference type="ARBA" id="ARBA00022679"/>
    </source>
</evidence>
<evidence type="ECO:0000256" key="19">
    <source>
        <dbReference type="PIRSR" id="PIRSR006135-2"/>
    </source>
</evidence>
<dbReference type="EC" id="2.7.7.62" evidence="9"/>
<dbReference type="PANTHER" id="PTHR34848:SF1">
    <property type="entry name" value="BIFUNCTIONAL ADENOSYLCOBALAMIN BIOSYNTHESIS PROTEIN COBU"/>
    <property type="match status" value="1"/>
</dbReference>
<evidence type="ECO:0000256" key="18">
    <source>
        <dbReference type="PIRSR" id="PIRSR006135-1"/>
    </source>
</evidence>
<dbReference type="AlphaFoldDB" id="A0A174YMQ3"/>
<dbReference type="OrthoDB" id="9799422at2"/>
<dbReference type="GO" id="GO:0005524">
    <property type="term" value="F:ATP binding"/>
    <property type="evidence" value="ECO:0007669"/>
    <property type="project" value="UniProtKB-KW"/>
</dbReference>
<evidence type="ECO:0000256" key="12">
    <source>
        <dbReference type="ARBA" id="ARBA00022741"/>
    </source>
</evidence>
<evidence type="ECO:0000256" key="16">
    <source>
        <dbReference type="ARBA" id="ARBA00029570"/>
    </source>
</evidence>
<evidence type="ECO:0000256" key="15">
    <source>
        <dbReference type="ARBA" id="ARBA00023134"/>
    </source>
</evidence>
<evidence type="ECO:0000256" key="4">
    <source>
        <dbReference type="ARBA" id="ARBA00003889"/>
    </source>
</evidence>
<evidence type="ECO:0000256" key="9">
    <source>
        <dbReference type="ARBA" id="ARBA00012523"/>
    </source>
</evidence>
<organism evidence="20 21">
    <name type="scientific">Lachnospira eligens</name>
    <dbReference type="NCBI Taxonomy" id="39485"/>
    <lineage>
        <taxon>Bacteria</taxon>
        <taxon>Bacillati</taxon>
        <taxon>Bacillota</taxon>
        <taxon>Clostridia</taxon>
        <taxon>Lachnospirales</taxon>
        <taxon>Lachnospiraceae</taxon>
        <taxon>Lachnospira</taxon>
    </lineage>
</organism>
<sequence length="179" mass="19897">MLIIITGVSGSGKSEYAEQICCRLAGDNKKYYVATMQPFGEEGRIRIEKHKRQREGKGFETIEQYQNIGSALDCCDKEERPVVLVECMSNLLANECFGEAGKPDDIFDGCMKLYSGCRHLVIVTNEVFSDGCEYDAGTTDYIRRLGEINVRLSRAADAVVEVVYSIPVFLKGDIGDVDN</sequence>
<feature type="binding site" evidence="19">
    <location>
        <position position="86"/>
    </location>
    <ligand>
        <name>GTP</name>
        <dbReference type="ChEBI" id="CHEBI:37565"/>
    </ligand>
</feature>
<protein>
    <recommendedName>
        <fullName evidence="16">Adenosylcobinamide kinase</fullName>
        <ecNumber evidence="8">2.7.1.156</ecNumber>
        <ecNumber evidence="9">2.7.7.62</ecNumber>
    </recommendedName>
    <alternativeName>
        <fullName evidence="17">Adenosylcobinamide-phosphate guanylyltransferase</fullName>
    </alternativeName>
</protein>
<dbReference type="OMA" id="WLANELF"/>
<dbReference type="CDD" id="cd00544">
    <property type="entry name" value="CobU"/>
    <property type="match status" value="1"/>
</dbReference>
<dbReference type="EMBL" id="CZBU01000001">
    <property type="protein sequence ID" value="CUQ74757.1"/>
    <property type="molecule type" value="Genomic_DNA"/>
</dbReference>
<evidence type="ECO:0000256" key="13">
    <source>
        <dbReference type="ARBA" id="ARBA00022777"/>
    </source>
</evidence>
<evidence type="ECO:0000256" key="10">
    <source>
        <dbReference type="ARBA" id="ARBA00022573"/>
    </source>
</evidence>
<keyword evidence="10" id="KW-0169">Cobalamin biosynthesis</keyword>
<evidence type="ECO:0000256" key="7">
    <source>
        <dbReference type="ARBA" id="ARBA00007490"/>
    </source>
</evidence>
<comment type="catalytic activity">
    <reaction evidence="1">
        <text>adenosylcob(III)inamide + ATP = adenosylcob(III)inamide phosphate + ADP + H(+)</text>
        <dbReference type="Rhea" id="RHEA:15769"/>
        <dbReference type="ChEBI" id="CHEBI:2480"/>
        <dbReference type="ChEBI" id="CHEBI:15378"/>
        <dbReference type="ChEBI" id="CHEBI:30616"/>
        <dbReference type="ChEBI" id="CHEBI:58502"/>
        <dbReference type="ChEBI" id="CHEBI:456216"/>
        <dbReference type="EC" id="2.7.1.156"/>
    </reaction>
</comment>
<dbReference type="GO" id="GO:0009236">
    <property type="term" value="P:cobalamin biosynthetic process"/>
    <property type="evidence" value="ECO:0007669"/>
    <property type="project" value="UniProtKB-UniPathway"/>
</dbReference>
<comment type="catalytic activity">
    <reaction evidence="3">
        <text>adenosylcob(III)inamide + GTP = adenosylcob(III)inamide phosphate + GDP + H(+)</text>
        <dbReference type="Rhea" id="RHEA:15765"/>
        <dbReference type="ChEBI" id="CHEBI:2480"/>
        <dbReference type="ChEBI" id="CHEBI:15378"/>
        <dbReference type="ChEBI" id="CHEBI:37565"/>
        <dbReference type="ChEBI" id="CHEBI:58189"/>
        <dbReference type="ChEBI" id="CHEBI:58502"/>
        <dbReference type="EC" id="2.7.1.156"/>
    </reaction>
</comment>
<dbReference type="RefSeq" id="WP_012740457.1">
    <property type="nucleotide sequence ID" value="NZ_CABJMX010000003.1"/>
</dbReference>
<evidence type="ECO:0000256" key="14">
    <source>
        <dbReference type="ARBA" id="ARBA00022840"/>
    </source>
</evidence>
<keyword evidence="15 19" id="KW-0342">GTP-binding</keyword>
<feature type="binding site" evidence="19">
    <location>
        <begin position="51"/>
        <end position="54"/>
    </location>
    <ligand>
        <name>GTP</name>
        <dbReference type="ChEBI" id="CHEBI:37565"/>
    </ligand>
</feature>
<comment type="pathway">
    <text evidence="5">Cofactor biosynthesis; adenosylcobalamin biosynthesis; adenosylcobalamin from cob(II)yrinate a,c-diamide: step 6/7.</text>
</comment>
<feature type="binding site" evidence="19">
    <location>
        <position position="63"/>
    </location>
    <ligand>
        <name>GTP</name>
        <dbReference type="ChEBI" id="CHEBI:37565"/>
    </ligand>
</feature>
<dbReference type="InterPro" id="IPR027417">
    <property type="entry name" value="P-loop_NTPase"/>
</dbReference>
<keyword evidence="11 20" id="KW-0808">Transferase</keyword>
<proteinExistence type="inferred from homology"/>
<evidence type="ECO:0000256" key="1">
    <source>
        <dbReference type="ARBA" id="ARBA00000312"/>
    </source>
</evidence>
<dbReference type="EC" id="2.7.1.156" evidence="8"/>
<dbReference type="Pfam" id="PF02283">
    <property type="entry name" value="CobU"/>
    <property type="match status" value="1"/>
</dbReference>
<keyword evidence="13 20" id="KW-0418">Kinase</keyword>
<keyword evidence="12 19" id="KW-0547">Nucleotide-binding</keyword>
<gene>
    <name evidence="20" type="primary">cobU</name>
    <name evidence="20" type="ORF">ERS852490_00139</name>
</gene>
<evidence type="ECO:0000256" key="5">
    <source>
        <dbReference type="ARBA" id="ARBA00004692"/>
    </source>
</evidence>
<dbReference type="Gene3D" id="3.40.50.300">
    <property type="entry name" value="P-loop containing nucleotide triphosphate hydrolases"/>
    <property type="match status" value="1"/>
</dbReference>
<evidence type="ECO:0000256" key="3">
    <source>
        <dbReference type="ARBA" id="ARBA00001522"/>
    </source>
</evidence>
<reference evidence="20 21" key="1">
    <citation type="submission" date="2015-09" db="EMBL/GenBank/DDBJ databases">
        <authorList>
            <consortium name="Pathogen Informatics"/>
        </authorList>
    </citation>
    <scope>NUCLEOTIDE SEQUENCE [LARGE SCALE GENOMIC DNA]</scope>
    <source>
        <strain evidence="20 21">2789STDY5834875</strain>
    </source>
</reference>